<dbReference type="PANTHER" id="PTHR17490">
    <property type="entry name" value="SUA5"/>
    <property type="match status" value="1"/>
</dbReference>
<evidence type="ECO:0000256" key="7">
    <source>
        <dbReference type="ARBA" id="ARBA00022840"/>
    </source>
</evidence>
<accession>A0ABU9HF47</accession>
<dbReference type="PANTHER" id="PTHR17490:SF18">
    <property type="entry name" value="THREONYLCARBAMOYL-AMP SYNTHASE"/>
    <property type="match status" value="1"/>
</dbReference>
<dbReference type="RefSeq" id="WP_341628886.1">
    <property type="nucleotide sequence ID" value="NZ_JBAKBA010000042.1"/>
</dbReference>
<keyword evidence="2 9" id="KW-0963">Cytoplasm</keyword>
<dbReference type="InterPro" id="IPR023535">
    <property type="entry name" value="TC-AMP_synthase"/>
</dbReference>
<dbReference type="InterPro" id="IPR017945">
    <property type="entry name" value="DHBP_synth_RibB-like_a/b_dom"/>
</dbReference>
<gene>
    <name evidence="9" type="primary">tsaC</name>
    <name evidence="11" type="ORF">V6255_14935</name>
</gene>
<name>A0ABU9HF47_9GAMM</name>
<dbReference type="EMBL" id="JBAKBA010000042">
    <property type="protein sequence ID" value="MEL0660433.1"/>
    <property type="molecule type" value="Genomic_DNA"/>
</dbReference>
<evidence type="ECO:0000256" key="9">
    <source>
        <dbReference type="HAMAP-Rule" id="MF_01852"/>
    </source>
</evidence>
<keyword evidence="4 9" id="KW-0819">tRNA processing</keyword>
<dbReference type="EC" id="2.7.7.87" evidence="9"/>
<evidence type="ECO:0000256" key="8">
    <source>
        <dbReference type="ARBA" id="ARBA00048366"/>
    </source>
</evidence>
<comment type="catalytic activity">
    <reaction evidence="8 9">
        <text>L-threonine + hydrogencarbonate + ATP = L-threonylcarbamoyladenylate + diphosphate + H2O</text>
        <dbReference type="Rhea" id="RHEA:36407"/>
        <dbReference type="ChEBI" id="CHEBI:15377"/>
        <dbReference type="ChEBI" id="CHEBI:17544"/>
        <dbReference type="ChEBI" id="CHEBI:30616"/>
        <dbReference type="ChEBI" id="CHEBI:33019"/>
        <dbReference type="ChEBI" id="CHEBI:57926"/>
        <dbReference type="ChEBI" id="CHEBI:73682"/>
        <dbReference type="EC" id="2.7.7.87"/>
    </reaction>
</comment>
<evidence type="ECO:0000256" key="4">
    <source>
        <dbReference type="ARBA" id="ARBA00022694"/>
    </source>
</evidence>
<keyword evidence="3 9" id="KW-0808">Transferase</keyword>
<comment type="caution">
    <text evidence="11">The sequence shown here is derived from an EMBL/GenBank/DDBJ whole genome shotgun (WGS) entry which is preliminary data.</text>
</comment>
<dbReference type="InterPro" id="IPR050156">
    <property type="entry name" value="TC-AMP_synthase_SUA5"/>
</dbReference>
<comment type="subcellular location">
    <subcellularLocation>
        <location evidence="1 9">Cytoplasm</location>
    </subcellularLocation>
</comment>
<organism evidence="11 12">
    <name type="scientific">Psychromonas arctica</name>
    <dbReference type="NCBI Taxonomy" id="168275"/>
    <lineage>
        <taxon>Bacteria</taxon>
        <taxon>Pseudomonadati</taxon>
        <taxon>Pseudomonadota</taxon>
        <taxon>Gammaproteobacteria</taxon>
        <taxon>Alteromonadales</taxon>
        <taxon>Psychromonadaceae</taxon>
        <taxon>Psychromonas</taxon>
    </lineage>
</organism>
<dbReference type="HAMAP" id="MF_01852">
    <property type="entry name" value="TsaC"/>
    <property type="match status" value="1"/>
</dbReference>
<protein>
    <recommendedName>
        <fullName evidence="9">Threonylcarbamoyl-AMP synthase</fullName>
        <shortName evidence="9">TC-AMP synthase</shortName>
        <ecNumber evidence="9">2.7.7.87</ecNumber>
    </recommendedName>
    <alternativeName>
        <fullName evidence="9">L-threonylcarbamoyladenylate synthase</fullName>
    </alternativeName>
    <alternativeName>
        <fullName evidence="9">t(6)A37 threonylcarbamoyladenosine biosynthesis protein TsaC</fullName>
    </alternativeName>
    <alternativeName>
        <fullName evidence="9">tRNA threonylcarbamoyladenosine biosynthesis protein TsaC</fullName>
    </alternativeName>
</protein>
<evidence type="ECO:0000313" key="12">
    <source>
        <dbReference type="Proteomes" id="UP001366060"/>
    </source>
</evidence>
<feature type="domain" description="YrdC-like" evidence="10">
    <location>
        <begin position="5"/>
        <end position="189"/>
    </location>
</feature>
<evidence type="ECO:0000313" key="11">
    <source>
        <dbReference type="EMBL" id="MEL0660433.1"/>
    </source>
</evidence>
<evidence type="ECO:0000256" key="2">
    <source>
        <dbReference type="ARBA" id="ARBA00022490"/>
    </source>
</evidence>
<evidence type="ECO:0000256" key="6">
    <source>
        <dbReference type="ARBA" id="ARBA00022741"/>
    </source>
</evidence>
<dbReference type="Proteomes" id="UP001366060">
    <property type="component" value="Unassembled WGS sequence"/>
</dbReference>
<keyword evidence="5 9" id="KW-0548">Nucleotidyltransferase</keyword>
<evidence type="ECO:0000259" key="10">
    <source>
        <dbReference type="PROSITE" id="PS51163"/>
    </source>
</evidence>
<keyword evidence="7 9" id="KW-0067">ATP-binding</keyword>
<reference evidence="11 12" key="1">
    <citation type="submission" date="2024-02" db="EMBL/GenBank/DDBJ databases">
        <title>Bacteria isolated from the canopy kelp, Nereocystis luetkeana.</title>
        <authorList>
            <person name="Pfister C.A."/>
            <person name="Younker I.T."/>
            <person name="Light S.H."/>
        </authorList>
    </citation>
    <scope>NUCLEOTIDE SEQUENCE [LARGE SCALE GENOMIC DNA]</scope>
    <source>
        <strain evidence="11 12">TI.2.07</strain>
    </source>
</reference>
<sequence length="189" mass="20577">MTINKHELSQALLALTTQGVIAYPTESVFGLGCDPDCEVAIRKILDLKQRPAHKGLILIAANIEQLENYADFSSLSSEQLDKIKATWPGPFTWVVPVQTSLSKLVSGDFDSIAVRVTKHPVVQALCEAFGKPIISTSANLSGKDACITATQVEQMFMNNPLLDHVIDQPVTGLENPSQIHDALTGKRLR</sequence>
<dbReference type="Pfam" id="PF01300">
    <property type="entry name" value="Sua5_yciO_yrdC"/>
    <property type="match status" value="1"/>
</dbReference>
<keyword evidence="12" id="KW-1185">Reference proteome</keyword>
<comment type="similarity">
    <text evidence="9">Belongs to the SUA5 family. TsaC subfamily.</text>
</comment>
<proteinExistence type="inferred from homology"/>
<evidence type="ECO:0000256" key="1">
    <source>
        <dbReference type="ARBA" id="ARBA00004496"/>
    </source>
</evidence>
<evidence type="ECO:0000256" key="3">
    <source>
        <dbReference type="ARBA" id="ARBA00022679"/>
    </source>
</evidence>
<comment type="function">
    <text evidence="9">Required for the formation of a threonylcarbamoyl group on adenosine at position 37 (t(6)A37) in tRNAs that read codons beginning with adenine. Catalyzes the conversion of L-threonine, HCO(3)(-)/CO(2) and ATP to give threonylcarbamoyl-AMP (TC-AMP) as the acyladenylate intermediate, with the release of diphosphate.</text>
</comment>
<dbReference type="Gene3D" id="3.90.870.10">
    <property type="entry name" value="DHBP synthase"/>
    <property type="match status" value="1"/>
</dbReference>
<dbReference type="InterPro" id="IPR006070">
    <property type="entry name" value="Sua5-like_dom"/>
</dbReference>
<evidence type="ECO:0000256" key="5">
    <source>
        <dbReference type="ARBA" id="ARBA00022695"/>
    </source>
</evidence>
<dbReference type="SUPFAM" id="SSF55821">
    <property type="entry name" value="YrdC/RibB"/>
    <property type="match status" value="1"/>
</dbReference>
<keyword evidence="6 9" id="KW-0547">Nucleotide-binding</keyword>
<dbReference type="PROSITE" id="PS51163">
    <property type="entry name" value="YRDC"/>
    <property type="match status" value="1"/>
</dbReference>